<proteinExistence type="predicted"/>
<keyword evidence="2" id="KW-1185">Reference proteome</keyword>
<dbReference type="Proteomes" id="UP000566819">
    <property type="component" value="Unassembled WGS sequence"/>
</dbReference>
<reference evidence="1 2" key="1">
    <citation type="submission" date="2020-03" db="EMBL/GenBank/DDBJ databases">
        <title>Draft Genome Sequence of Cudoniella acicularis.</title>
        <authorList>
            <person name="Buettner E."/>
            <person name="Kellner H."/>
        </authorList>
    </citation>
    <scope>NUCLEOTIDE SEQUENCE [LARGE SCALE GENOMIC DNA]</scope>
    <source>
        <strain evidence="1 2">DSM 108380</strain>
    </source>
</reference>
<evidence type="ECO:0000313" key="2">
    <source>
        <dbReference type="Proteomes" id="UP000566819"/>
    </source>
</evidence>
<dbReference type="AlphaFoldDB" id="A0A8H4VXM8"/>
<protein>
    <submittedName>
        <fullName evidence="1">Uncharacterized protein</fullName>
    </submittedName>
</protein>
<name>A0A8H4VXM8_9HELO</name>
<sequence length="566" mass="62665">MDGILKVLRNANIAQQYARTVDNNLGRSLGRLTALYMYERVAQYLRLRNKRLSMANAHALEYLIKALRRFIKDNKIVVTKNLRIEKVRISETGKFAEKVVLEVEVASPCSTSDLVRRPDVAYSTANIVPQGLTPLPYDFSVEGTASSGMIMGMEDTLTDFMDLSTDTIIPDLHSFNAMPVSSTHLLGALPCQFEDIWPDNASPSRTGHSSTALGTSVDEALALATIPTTPSSHIPFTDMQSTLGTLGTPIQFRRPAAEVQSNILGQNEVSGSSTGNSLVPPLFSPEDVSSLYMSGHHSATTSTARSTMQYTSAQAAPRRKVEAFVEAAAQSILRDDILEYVESELPRWIQSGFWCSTESTQAYGNQLGGIVVDTSDAASEFVELQKAYRTVCDIQKRINDDLIHSRMALINLHSEYLRACDKWQSRASGGVKKVGRRDVALIIDHILQHLHTDEWKTLSEDQRSTLRSQFHERKRYGKRWALLAEGLGMGVVMLCSKKTAAIVHNTSVTLNMLQFLVDHVKSQRTNMIDLLDSFGPLGDRLHNGQSYRGLSPDSLISAVKRYKPVG</sequence>
<evidence type="ECO:0000313" key="1">
    <source>
        <dbReference type="EMBL" id="KAF4626022.1"/>
    </source>
</evidence>
<organism evidence="1 2">
    <name type="scientific">Cudoniella acicularis</name>
    <dbReference type="NCBI Taxonomy" id="354080"/>
    <lineage>
        <taxon>Eukaryota</taxon>
        <taxon>Fungi</taxon>
        <taxon>Dikarya</taxon>
        <taxon>Ascomycota</taxon>
        <taxon>Pezizomycotina</taxon>
        <taxon>Leotiomycetes</taxon>
        <taxon>Helotiales</taxon>
        <taxon>Tricladiaceae</taxon>
        <taxon>Cudoniella</taxon>
    </lineage>
</organism>
<gene>
    <name evidence="1" type="ORF">G7Y89_g12142</name>
</gene>
<accession>A0A8H4VXM8</accession>
<dbReference type="OrthoDB" id="3564615at2759"/>
<dbReference type="EMBL" id="JAAMPI010001243">
    <property type="protein sequence ID" value="KAF4626022.1"/>
    <property type="molecule type" value="Genomic_DNA"/>
</dbReference>
<comment type="caution">
    <text evidence="1">The sequence shown here is derived from an EMBL/GenBank/DDBJ whole genome shotgun (WGS) entry which is preliminary data.</text>
</comment>